<dbReference type="InterPro" id="IPR036317">
    <property type="entry name" value="Cullin_homology_sf"/>
</dbReference>
<dbReference type="EMBL" id="JAKKPZ010000013">
    <property type="protein sequence ID" value="KAI1714368.1"/>
    <property type="molecule type" value="Genomic_DNA"/>
</dbReference>
<dbReference type="PANTHER" id="PTHR45957">
    <property type="entry name" value="ANAPHASE-PROMOTING COMPLEX SUBUNIT 2"/>
    <property type="match status" value="1"/>
</dbReference>
<dbReference type="GO" id="GO:0007091">
    <property type="term" value="P:metaphase/anaphase transition of mitotic cell cycle"/>
    <property type="evidence" value="ECO:0007669"/>
    <property type="project" value="TreeGrafter"/>
</dbReference>
<name>A0AAD4N2F5_9BILA</name>
<dbReference type="AlphaFoldDB" id="A0AAD4N2F5"/>
<dbReference type="SMART" id="SM01013">
    <property type="entry name" value="APC2"/>
    <property type="match status" value="1"/>
</dbReference>
<dbReference type="InterPro" id="IPR044554">
    <property type="entry name" value="ANAPC2"/>
</dbReference>
<evidence type="ECO:0000313" key="3">
    <source>
        <dbReference type="Proteomes" id="UP001201812"/>
    </source>
</evidence>
<dbReference type="Gene3D" id="3.30.230.130">
    <property type="entry name" value="Cullin, Chain C, Domain 2"/>
    <property type="match status" value="1"/>
</dbReference>
<organism evidence="2 3">
    <name type="scientific">Ditylenchus destructor</name>
    <dbReference type="NCBI Taxonomy" id="166010"/>
    <lineage>
        <taxon>Eukaryota</taxon>
        <taxon>Metazoa</taxon>
        <taxon>Ecdysozoa</taxon>
        <taxon>Nematoda</taxon>
        <taxon>Chromadorea</taxon>
        <taxon>Rhabditida</taxon>
        <taxon>Tylenchina</taxon>
        <taxon>Tylenchomorpha</taxon>
        <taxon>Sphaerularioidea</taxon>
        <taxon>Anguinidae</taxon>
        <taxon>Anguininae</taxon>
        <taxon>Ditylenchus</taxon>
    </lineage>
</organism>
<dbReference type="GO" id="GO:0005680">
    <property type="term" value="C:anaphase-promoting complex"/>
    <property type="evidence" value="ECO:0007669"/>
    <property type="project" value="TreeGrafter"/>
</dbReference>
<evidence type="ECO:0000259" key="1">
    <source>
        <dbReference type="SMART" id="SM01013"/>
    </source>
</evidence>
<dbReference type="Proteomes" id="UP001201812">
    <property type="component" value="Unassembled WGS sequence"/>
</dbReference>
<sequence>MPEEKGSCVQMELELGDSNTALTLTVPLLHAQILMLFLEKERWTIDELEEQTGLQGTALKSRLQWWCNKGLLIRAGLEEITLSDIYALNDSPAVIEQLAKTENEQEEAMNQSDEEEEVPLETQVEELEQYWPYTKNLLQFSGTVTAQRLLSIYKHFGSADKPAPSLESIQLFMQKKIRENLVVIENGTYKATKN</sequence>
<reference evidence="2" key="1">
    <citation type="submission" date="2022-01" db="EMBL/GenBank/DDBJ databases">
        <title>Genome Sequence Resource for Two Populations of Ditylenchus destructor, the Migratory Endoparasitic Phytonematode.</title>
        <authorList>
            <person name="Zhang H."/>
            <person name="Lin R."/>
            <person name="Xie B."/>
        </authorList>
    </citation>
    <scope>NUCLEOTIDE SEQUENCE</scope>
    <source>
        <strain evidence="2">BazhouSP</strain>
    </source>
</reference>
<evidence type="ECO:0000313" key="2">
    <source>
        <dbReference type="EMBL" id="KAI1714368.1"/>
    </source>
</evidence>
<dbReference type="GO" id="GO:0070979">
    <property type="term" value="P:protein K11-linked ubiquitination"/>
    <property type="evidence" value="ECO:0007669"/>
    <property type="project" value="TreeGrafter"/>
</dbReference>
<dbReference type="PANTHER" id="PTHR45957:SF1">
    <property type="entry name" value="ANAPHASE-PROMOTING COMPLEX SUBUNIT 2"/>
    <property type="match status" value="1"/>
</dbReference>
<dbReference type="SUPFAM" id="SSF75632">
    <property type="entry name" value="Cullin homology domain"/>
    <property type="match status" value="1"/>
</dbReference>
<keyword evidence="3" id="KW-1185">Reference proteome</keyword>
<gene>
    <name evidence="2" type="ORF">DdX_08463</name>
</gene>
<dbReference type="InterPro" id="IPR014786">
    <property type="entry name" value="ANAPC2_C"/>
</dbReference>
<accession>A0AAD4N2F5</accession>
<protein>
    <submittedName>
        <fullName evidence="2">Cullin family domain-containing protein</fullName>
    </submittedName>
</protein>
<comment type="caution">
    <text evidence="2">The sequence shown here is derived from an EMBL/GenBank/DDBJ whole genome shotgun (WGS) entry which is preliminary data.</text>
</comment>
<dbReference type="Gene3D" id="1.10.10.10">
    <property type="entry name" value="Winged helix-like DNA-binding domain superfamily/Winged helix DNA-binding domain"/>
    <property type="match status" value="1"/>
</dbReference>
<dbReference type="InterPro" id="IPR036388">
    <property type="entry name" value="WH-like_DNA-bd_sf"/>
</dbReference>
<feature type="domain" description="Anaphase-promoting complex subunit 2 C-terminal" evidence="1">
    <location>
        <begin position="133"/>
        <end position="191"/>
    </location>
</feature>
<proteinExistence type="predicted"/>